<keyword evidence="4" id="KW-1185">Reference proteome</keyword>
<feature type="transmembrane region" description="Helical" evidence="1">
    <location>
        <begin position="97"/>
        <end position="118"/>
    </location>
</feature>
<evidence type="ECO:0000313" key="3">
    <source>
        <dbReference type="EMBL" id="SFF85917.1"/>
    </source>
</evidence>
<dbReference type="Gene3D" id="1.10.260.40">
    <property type="entry name" value="lambda repressor-like DNA-binding domains"/>
    <property type="match status" value="1"/>
</dbReference>
<name>A0A1I2M8T0_9FLAO</name>
<dbReference type="GO" id="GO:0003677">
    <property type="term" value="F:DNA binding"/>
    <property type="evidence" value="ECO:0007669"/>
    <property type="project" value="InterPro"/>
</dbReference>
<sequence>MSFPKNNIIDNWLEKNGDPEIDKLVERNLAISNKVQNILDNRKIKQKEFAEMLDKKPYEVSKWLTGLHNLTLKSITKMEVALGVDLISIEPLTEYKYVYLGSVKGLYAAFFTLLGISFSTARGMFYDRLANTNFQDVIIPLISPIKMLDTKSKGE</sequence>
<gene>
    <name evidence="3" type="ORF">SAMN04488033_111121</name>
</gene>
<dbReference type="CDD" id="cd00093">
    <property type="entry name" value="HTH_XRE"/>
    <property type="match status" value="1"/>
</dbReference>
<dbReference type="InterPro" id="IPR010982">
    <property type="entry name" value="Lambda_DNA-bd_dom_sf"/>
</dbReference>
<dbReference type="AlphaFoldDB" id="A0A1I2M8T0"/>
<dbReference type="InterPro" id="IPR001387">
    <property type="entry name" value="Cro/C1-type_HTH"/>
</dbReference>
<keyword evidence="1" id="KW-0812">Transmembrane</keyword>
<accession>A0A1I2M8T0</accession>
<protein>
    <submittedName>
        <fullName evidence="3">Helix-turn-helix</fullName>
    </submittedName>
</protein>
<evidence type="ECO:0000313" key="4">
    <source>
        <dbReference type="Proteomes" id="UP000199116"/>
    </source>
</evidence>
<dbReference type="PROSITE" id="PS50943">
    <property type="entry name" value="HTH_CROC1"/>
    <property type="match status" value="1"/>
</dbReference>
<evidence type="ECO:0000256" key="1">
    <source>
        <dbReference type="SAM" id="Phobius"/>
    </source>
</evidence>
<dbReference type="SMART" id="SM00530">
    <property type="entry name" value="HTH_XRE"/>
    <property type="match status" value="1"/>
</dbReference>
<reference evidence="4" key="1">
    <citation type="submission" date="2016-10" db="EMBL/GenBank/DDBJ databases">
        <authorList>
            <person name="Varghese N."/>
            <person name="Submissions S."/>
        </authorList>
    </citation>
    <scope>NUCLEOTIDE SEQUENCE [LARGE SCALE GENOMIC DNA]</scope>
    <source>
        <strain evidence="4">DSM 23515</strain>
    </source>
</reference>
<evidence type="ECO:0000259" key="2">
    <source>
        <dbReference type="PROSITE" id="PS50943"/>
    </source>
</evidence>
<proteinExistence type="predicted"/>
<dbReference type="RefSeq" id="WP_075325423.1">
    <property type="nucleotide sequence ID" value="NZ_FOOH01000011.1"/>
</dbReference>
<dbReference type="Proteomes" id="UP000199116">
    <property type="component" value="Unassembled WGS sequence"/>
</dbReference>
<dbReference type="EMBL" id="FOOH01000011">
    <property type="protein sequence ID" value="SFF85917.1"/>
    <property type="molecule type" value="Genomic_DNA"/>
</dbReference>
<organism evidence="3 4">
    <name type="scientific">Salegentibacter agarivorans</name>
    <dbReference type="NCBI Taxonomy" id="345907"/>
    <lineage>
        <taxon>Bacteria</taxon>
        <taxon>Pseudomonadati</taxon>
        <taxon>Bacteroidota</taxon>
        <taxon>Flavobacteriia</taxon>
        <taxon>Flavobacteriales</taxon>
        <taxon>Flavobacteriaceae</taxon>
        <taxon>Salegentibacter</taxon>
    </lineage>
</organism>
<dbReference type="SUPFAM" id="SSF47413">
    <property type="entry name" value="lambda repressor-like DNA-binding domains"/>
    <property type="match status" value="1"/>
</dbReference>
<keyword evidence="1" id="KW-0472">Membrane</keyword>
<feature type="domain" description="HTH cro/C1-type" evidence="2">
    <location>
        <begin position="35"/>
        <end position="89"/>
    </location>
</feature>
<keyword evidence="1" id="KW-1133">Transmembrane helix</keyword>
<dbReference type="Pfam" id="PF01381">
    <property type="entry name" value="HTH_3"/>
    <property type="match status" value="1"/>
</dbReference>